<accession>A0A9J6HB70</accession>
<dbReference type="AlphaFoldDB" id="A0A9J6HB70"/>
<dbReference type="Pfam" id="PF00078">
    <property type="entry name" value="RVT_1"/>
    <property type="match status" value="1"/>
</dbReference>
<reference evidence="3 4" key="1">
    <citation type="journal article" date="2020" name="Cell">
        <title>Large-Scale Comparative Analyses of Tick Genomes Elucidate Their Genetic Diversity and Vector Capacities.</title>
        <authorList>
            <consortium name="Tick Genome and Microbiome Consortium (TIGMIC)"/>
            <person name="Jia N."/>
            <person name="Wang J."/>
            <person name="Shi W."/>
            <person name="Du L."/>
            <person name="Sun Y."/>
            <person name="Zhan W."/>
            <person name="Jiang J.F."/>
            <person name="Wang Q."/>
            <person name="Zhang B."/>
            <person name="Ji P."/>
            <person name="Bell-Sakyi L."/>
            <person name="Cui X.M."/>
            <person name="Yuan T.T."/>
            <person name="Jiang B.G."/>
            <person name="Yang W.F."/>
            <person name="Lam T.T."/>
            <person name="Chang Q.C."/>
            <person name="Ding S.J."/>
            <person name="Wang X.J."/>
            <person name="Zhu J.G."/>
            <person name="Ruan X.D."/>
            <person name="Zhao L."/>
            <person name="Wei J.T."/>
            <person name="Ye R.Z."/>
            <person name="Que T.C."/>
            <person name="Du C.H."/>
            <person name="Zhou Y.H."/>
            <person name="Cheng J.X."/>
            <person name="Dai P.F."/>
            <person name="Guo W.B."/>
            <person name="Han X.H."/>
            <person name="Huang E.J."/>
            <person name="Li L.F."/>
            <person name="Wei W."/>
            <person name="Gao Y.C."/>
            <person name="Liu J.Z."/>
            <person name="Shao H.Z."/>
            <person name="Wang X."/>
            <person name="Wang C.C."/>
            <person name="Yang T.C."/>
            <person name="Huo Q.B."/>
            <person name="Li W."/>
            <person name="Chen H.Y."/>
            <person name="Chen S.E."/>
            <person name="Zhou L.G."/>
            <person name="Ni X.B."/>
            <person name="Tian J.H."/>
            <person name="Sheng Y."/>
            <person name="Liu T."/>
            <person name="Pan Y.S."/>
            <person name="Xia L.Y."/>
            <person name="Li J."/>
            <person name="Zhao F."/>
            <person name="Cao W.C."/>
        </authorList>
    </citation>
    <scope>NUCLEOTIDE SEQUENCE [LARGE SCALE GENOMIC DNA]</scope>
    <source>
        <strain evidence="3">HaeL-2018</strain>
    </source>
</reference>
<evidence type="ECO:0000256" key="1">
    <source>
        <dbReference type="SAM" id="MobiDB-lite"/>
    </source>
</evidence>
<feature type="compositionally biased region" description="Low complexity" evidence="1">
    <location>
        <begin position="382"/>
        <end position="393"/>
    </location>
</feature>
<protein>
    <recommendedName>
        <fullName evidence="2">Reverse transcriptase domain-containing protein</fullName>
    </recommendedName>
</protein>
<dbReference type="OrthoDB" id="6513267at2759"/>
<organism evidence="3 4">
    <name type="scientific">Haemaphysalis longicornis</name>
    <name type="common">Bush tick</name>
    <dbReference type="NCBI Taxonomy" id="44386"/>
    <lineage>
        <taxon>Eukaryota</taxon>
        <taxon>Metazoa</taxon>
        <taxon>Ecdysozoa</taxon>
        <taxon>Arthropoda</taxon>
        <taxon>Chelicerata</taxon>
        <taxon>Arachnida</taxon>
        <taxon>Acari</taxon>
        <taxon>Parasitiformes</taxon>
        <taxon>Ixodida</taxon>
        <taxon>Ixodoidea</taxon>
        <taxon>Ixodidae</taxon>
        <taxon>Haemaphysalinae</taxon>
        <taxon>Haemaphysalis</taxon>
    </lineage>
</organism>
<dbReference type="Proteomes" id="UP000821853">
    <property type="component" value="Unassembled WGS sequence"/>
</dbReference>
<dbReference type="PROSITE" id="PS50878">
    <property type="entry name" value="RT_POL"/>
    <property type="match status" value="1"/>
</dbReference>
<proteinExistence type="predicted"/>
<feature type="region of interest" description="Disordered" evidence="1">
    <location>
        <begin position="559"/>
        <end position="593"/>
    </location>
</feature>
<dbReference type="EMBL" id="JABSTR010002760">
    <property type="protein sequence ID" value="KAH9384612.1"/>
    <property type="molecule type" value="Genomic_DNA"/>
</dbReference>
<evidence type="ECO:0000313" key="4">
    <source>
        <dbReference type="Proteomes" id="UP000821853"/>
    </source>
</evidence>
<evidence type="ECO:0000313" key="3">
    <source>
        <dbReference type="EMBL" id="KAH9384612.1"/>
    </source>
</evidence>
<comment type="caution">
    <text evidence="3">The sequence shown here is derived from an EMBL/GenBank/DDBJ whole genome shotgun (WGS) entry which is preliminary data.</text>
</comment>
<dbReference type="InterPro" id="IPR000477">
    <property type="entry name" value="RT_dom"/>
</dbReference>
<dbReference type="VEuPathDB" id="VectorBase:HLOH_062689"/>
<feature type="domain" description="Reverse transcriptase" evidence="2">
    <location>
        <begin position="1"/>
        <end position="217"/>
    </location>
</feature>
<keyword evidence="4" id="KW-1185">Reference proteome</keyword>
<sequence length="638" mass="70323">MALARLDWFARIRHLNPEQQADFRRRCSAIDSIADLVSANTNTKATKTLAFVVLLDIPRASDRLPHEAIHAAATSPAKCERTSMRFSATESCAFGSPGVPQDSVLSPFLFSPALASLPTNLPNIATSPVHVSLYANDVAIWCTDATKHHRNARAAAQLTLNTVVSRLARLGLEVSCEKTAELVYRSKAQTARRTPPLLIGDTPLPWQKQARYLGITLHHRLTRVPLVPKLRAQPTDTQRIICSLVARGSGCTQEWALRIYNAAAIFTLSRNTNRRWRTVRTVAHRLARAPDGAGLLLRLVARNLHGWLGSSGTLYQGGSGVHRPQINRYNQLAGLHLEVDFALKQRPFYTSVAIYCDDKPHSSASATPTSIRPRPHCSIRNSARSPPRAARSSYYGPPRAADALAKAAHSQDAPFTTAVSRIDEADNIIVDELRKLHPDARVASRTAPARMEELWPQEVFPWERAATSLRTHGSVLLRGEPGFPPLDARLAAAVGAIRKRVPPKSPTLQAFPCSVHTLSLPSYRSCPASPFLTGAYSSGPSNYRYRYCLPFRPADPRGRPFEPPAPRLASISWPRNPLDPSASRRRLTTPATRTSTPNWLCTLGNAAMGGCGDVEPESKREIRRELLYEQLRTQFLNG</sequence>
<gene>
    <name evidence="3" type="ORF">HPB48_026621</name>
</gene>
<name>A0A9J6HB70_HAELO</name>
<evidence type="ECO:0000259" key="2">
    <source>
        <dbReference type="PROSITE" id="PS50878"/>
    </source>
</evidence>
<feature type="region of interest" description="Disordered" evidence="1">
    <location>
        <begin position="360"/>
        <end position="396"/>
    </location>
</feature>